<dbReference type="Pfam" id="PF00580">
    <property type="entry name" value="UvrD-helicase"/>
    <property type="match status" value="1"/>
</dbReference>
<evidence type="ECO:0000313" key="17">
    <source>
        <dbReference type="EMBL" id="OOZ39369.1"/>
    </source>
</evidence>
<keyword evidence="7" id="KW-0238">DNA-binding</keyword>
<comment type="similarity">
    <text evidence="1">Belongs to the helicase family. UvrD subfamily.</text>
</comment>
<feature type="binding site" evidence="14">
    <location>
        <begin position="29"/>
        <end position="36"/>
    </location>
    <ligand>
        <name>ATP</name>
        <dbReference type="ChEBI" id="CHEBI:30616"/>
    </ligand>
</feature>
<dbReference type="SUPFAM" id="SSF52540">
    <property type="entry name" value="P-loop containing nucleoside triphosphate hydrolases"/>
    <property type="match status" value="1"/>
</dbReference>
<dbReference type="PROSITE" id="PS51217">
    <property type="entry name" value="UVRD_HELICASE_CTER"/>
    <property type="match status" value="1"/>
</dbReference>
<dbReference type="EC" id="5.6.2.4" evidence="11"/>
<evidence type="ECO:0000256" key="9">
    <source>
        <dbReference type="ARBA" id="ARBA00023235"/>
    </source>
</evidence>
<dbReference type="Proteomes" id="UP000191110">
    <property type="component" value="Unassembled WGS sequence"/>
</dbReference>
<evidence type="ECO:0000259" key="16">
    <source>
        <dbReference type="PROSITE" id="PS51217"/>
    </source>
</evidence>
<dbReference type="InterPro" id="IPR013986">
    <property type="entry name" value="DExx_box_DNA_helicase_dom_sf"/>
</dbReference>
<dbReference type="GO" id="GO:0005524">
    <property type="term" value="F:ATP binding"/>
    <property type="evidence" value="ECO:0007669"/>
    <property type="project" value="UniProtKB-UniRule"/>
</dbReference>
<dbReference type="InterPro" id="IPR005753">
    <property type="entry name" value="DNA_helicase_ATP-dep_UvrD"/>
</dbReference>
<sequence>MDVSYILDPLNDAQREAVSAPPNHTLVLAGAGSGKTRVLVHRIAWLLEVEGTSPFGVLAVTFTNKAASEMRSRTEALLNMPGSGMWVGTFHGIAHRLLRTHWREAGLKETFQILDSDDQHRLIKRVLRSLDIDEAHWPPKQVQWFINARKDEGLRPQHIEDHSDPYLRQMIRLYTAYEVSCERAGVIDFAELLLRSHELWLKSPEVLTHYQQRFRHILVDEFQDTNTIQYAWLRVLAGDKITLFAVGDDDQSIYGWRGAQIENIHRFGRELPQVQTVRLEQNYRSTGNILAAANALISRNSGRLGKKLWTEDAEGDPIYLYSAYNDLDEARIIAERIGQWIEQGGRREEAALLYRSNAQSRVLEEALIVAGIPYRVYGGLRFFERAEIKNALAYLRIISNRADDPSFERVINTPTRGIGERTVQAVRDLARDREMTLWQALLAVIDEKRLPARASTALQRFVELIETLAGECDGMALEQQVEHVIGLTGLIEFYRKEKGEKGEARIENLEELVTAARSFRYEEDEQMSQLDAFLSHAALEAGEQQAGAHEDAVQLMTLHSAKGLEFPLVFMCGMEEGLFPHSRSSENPEGLEEERRLCYVGITRARQILYLCHAERRRIHGSDTYPMPSRFIGEIPSELITEVRPRAAVTRPHYGSEQRSSMVSSSMNETGMSVGQRVEHPKFGEGTVVNCEGSGAQARVQVNFEAAGSKWLVLAYANLVQC</sequence>
<evidence type="ECO:0000256" key="6">
    <source>
        <dbReference type="ARBA" id="ARBA00022840"/>
    </source>
</evidence>
<dbReference type="GO" id="GO:0006260">
    <property type="term" value="P:DNA replication"/>
    <property type="evidence" value="ECO:0007669"/>
    <property type="project" value="InterPro"/>
</dbReference>
<evidence type="ECO:0000256" key="14">
    <source>
        <dbReference type="PROSITE-ProRule" id="PRU00560"/>
    </source>
</evidence>
<evidence type="ECO:0000256" key="1">
    <source>
        <dbReference type="ARBA" id="ARBA00009922"/>
    </source>
</evidence>
<dbReference type="InterPro" id="IPR027417">
    <property type="entry name" value="P-loop_NTPase"/>
</dbReference>
<evidence type="ECO:0000256" key="2">
    <source>
        <dbReference type="ARBA" id="ARBA00022741"/>
    </source>
</evidence>
<comment type="caution">
    <text evidence="17">The sequence shown here is derived from an EMBL/GenBank/DDBJ whole genome shotgun (WGS) entry which is preliminary data.</text>
</comment>
<dbReference type="GO" id="GO:0033202">
    <property type="term" value="C:DNA helicase complex"/>
    <property type="evidence" value="ECO:0007669"/>
    <property type="project" value="TreeGrafter"/>
</dbReference>
<evidence type="ECO:0000256" key="4">
    <source>
        <dbReference type="ARBA" id="ARBA00022801"/>
    </source>
</evidence>
<dbReference type="GO" id="GO:0005829">
    <property type="term" value="C:cytosol"/>
    <property type="evidence" value="ECO:0007669"/>
    <property type="project" value="TreeGrafter"/>
</dbReference>
<dbReference type="FunFam" id="3.40.50.300:FF:001201">
    <property type="entry name" value="ATP-dependent DNA helicase UvrD2"/>
    <property type="match status" value="1"/>
</dbReference>
<organism evidence="17 18">
    <name type="scientific">Solemya pervernicosa gill symbiont</name>
    <dbReference type="NCBI Taxonomy" id="642797"/>
    <lineage>
        <taxon>Bacteria</taxon>
        <taxon>Pseudomonadati</taxon>
        <taxon>Pseudomonadota</taxon>
        <taxon>Gammaproteobacteria</taxon>
        <taxon>sulfur-oxidizing symbionts</taxon>
    </lineage>
</organism>
<dbReference type="GO" id="GO:0003677">
    <property type="term" value="F:DNA binding"/>
    <property type="evidence" value="ECO:0007669"/>
    <property type="project" value="UniProtKB-KW"/>
</dbReference>
<dbReference type="GO" id="GO:0009314">
    <property type="term" value="P:response to radiation"/>
    <property type="evidence" value="ECO:0007669"/>
    <property type="project" value="UniProtKB-ARBA"/>
</dbReference>
<dbReference type="NCBIfam" id="TIGR01075">
    <property type="entry name" value="uvrD"/>
    <property type="match status" value="1"/>
</dbReference>
<reference evidence="17 18" key="1">
    <citation type="submission" date="2016-11" db="EMBL/GenBank/DDBJ databases">
        <title>Mixed transmission modes and dynamic genome evolution in an obligate animal-bacterial symbiosis.</title>
        <authorList>
            <person name="Russell S.L."/>
            <person name="Corbett-Detig R.B."/>
            <person name="Cavanaugh C.M."/>
        </authorList>
    </citation>
    <scope>NUCLEOTIDE SEQUENCE [LARGE SCALE GENOMIC DNA]</scope>
    <source>
        <strain evidence="17">Sveles-Q1</strain>
    </source>
</reference>
<keyword evidence="6 14" id="KW-0067">ATP-binding</keyword>
<evidence type="ECO:0000259" key="15">
    <source>
        <dbReference type="PROSITE" id="PS51198"/>
    </source>
</evidence>
<keyword evidence="3" id="KW-0227">DNA damage</keyword>
<dbReference type="PROSITE" id="PS51198">
    <property type="entry name" value="UVRD_HELICASE_ATP_BIND"/>
    <property type="match status" value="1"/>
</dbReference>
<keyword evidence="8" id="KW-0234">DNA repair</keyword>
<dbReference type="AlphaFoldDB" id="A0A1T2L2R3"/>
<evidence type="ECO:0000256" key="8">
    <source>
        <dbReference type="ARBA" id="ARBA00023204"/>
    </source>
</evidence>
<evidence type="ECO:0000256" key="7">
    <source>
        <dbReference type="ARBA" id="ARBA00023125"/>
    </source>
</evidence>
<evidence type="ECO:0000256" key="5">
    <source>
        <dbReference type="ARBA" id="ARBA00022806"/>
    </source>
</evidence>
<gene>
    <name evidence="17" type="ORF">BOW53_11715</name>
</gene>
<dbReference type="Gene3D" id="1.10.486.10">
    <property type="entry name" value="PCRA, domain 4"/>
    <property type="match status" value="1"/>
</dbReference>
<keyword evidence="18" id="KW-1185">Reference proteome</keyword>
<dbReference type="InterPro" id="IPR014017">
    <property type="entry name" value="DNA_helicase_UvrD-like_C"/>
</dbReference>
<dbReference type="NCBIfam" id="NF008743">
    <property type="entry name" value="PRK11773.1"/>
    <property type="match status" value="1"/>
</dbReference>
<evidence type="ECO:0000256" key="11">
    <source>
        <dbReference type="ARBA" id="ARBA00034808"/>
    </source>
</evidence>
<dbReference type="GO" id="GO:0016887">
    <property type="term" value="F:ATP hydrolysis activity"/>
    <property type="evidence" value="ECO:0007669"/>
    <property type="project" value="RHEA"/>
</dbReference>
<dbReference type="InterPro" id="IPR000212">
    <property type="entry name" value="DNA_helicase_UvrD/REP"/>
</dbReference>
<evidence type="ECO:0000256" key="10">
    <source>
        <dbReference type="ARBA" id="ARBA00034617"/>
    </source>
</evidence>
<dbReference type="PANTHER" id="PTHR11070">
    <property type="entry name" value="UVRD / RECB / PCRA DNA HELICASE FAMILY MEMBER"/>
    <property type="match status" value="1"/>
</dbReference>
<evidence type="ECO:0000256" key="13">
    <source>
        <dbReference type="ARBA" id="ARBA00048988"/>
    </source>
</evidence>
<dbReference type="Pfam" id="PF13361">
    <property type="entry name" value="UvrD_C"/>
    <property type="match status" value="1"/>
</dbReference>
<dbReference type="FunFam" id="1.10.486.10:FF:000003">
    <property type="entry name" value="ATP-dependent DNA helicase"/>
    <property type="match status" value="1"/>
</dbReference>
<evidence type="ECO:0000256" key="3">
    <source>
        <dbReference type="ARBA" id="ARBA00022763"/>
    </source>
</evidence>
<accession>A0A1T2L2R3</accession>
<dbReference type="Pfam" id="PF21196">
    <property type="entry name" value="PcrA_UvrD_tudor"/>
    <property type="match status" value="1"/>
</dbReference>
<protein>
    <recommendedName>
        <fullName evidence="11">DNA 3'-5' helicase</fullName>
        <ecNumber evidence="11">5.6.2.4</ecNumber>
    </recommendedName>
    <alternativeName>
        <fullName evidence="12">DNA 3'-5' helicase II</fullName>
    </alternativeName>
</protein>
<dbReference type="PANTHER" id="PTHR11070:SF2">
    <property type="entry name" value="ATP-DEPENDENT DNA HELICASE SRS2"/>
    <property type="match status" value="1"/>
</dbReference>
<evidence type="ECO:0000313" key="18">
    <source>
        <dbReference type="Proteomes" id="UP000191110"/>
    </source>
</evidence>
<dbReference type="Gene3D" id="3.40.50.300">
    <property type="entry name" value="P-loop containing nucleotide triphosphate hydrolases"/>
    <property type="match status" value="2"/>
</dbReference>
<dbReference type="GO" id="GO:0000725">
    <property type="term" value="P:recombinational repair"/>
    <property type="evidence" value="ECO:0007669"/>
    <property type="project" value="TreeGrafter"/>
</dbReference>
<comment type="catalytic activity">
    <reaction evidence="13">
        <text>ATP + H2O = ADP + phosphate + H(+)</text>
        <dbReference type="Rhea" id="RHEA:13065"/>
        <dbReference type="ChEBI" id="CHEBI:15377"/>
        <dbReference type="ChEBI" id="CHEBI:15378"/>
        <dbReference type="ChEBI" id="CHEBI:30616"/>
        <dbReference type="ChEBI" id="CHEBI:43474"/>
        <dbReference type="ChEBI" id="CHEBI:456216"/>
        <dbReference type="EC" id="5.6.2.4"/>
    </reaction>
</comment>
<dbReference type="GO" id="GO:0043138">
    <property type="term" value="F:3'-5' DNA helicase activity"/>
    <property type="evidence" value="ECO:0007669"/>
    <property type="project" value="UniProtKB-EC"/>
</dbReference>
<dbReference type="OrthoDB" id="9806690at2"/>
<keyword evidence="9" id="KW-0413">Isomerase</keyword>
<evidence type="ECO:0000256" key="12">
    <source>
        <dbReference type="ARBA" id="ARBA00034923"/>
    </source>
</evidence>
<dbReference type="CDD" id="cd18807">
    <property type="entry name" value="SF1_C_UvrD"/>
    <property type="match status" value="1"/>
</dbReference>
<comment type="catalytic activity">
    <reaction evidence="10">
        <text>Couples ATP hydrolysis with the unwinding of duplex DNA by translocating in the 3'-5' direction.</text>
        <dbReference type="EC" id="5.6.2.4"/>
    </reaction>
</comment>
<name>A0A1T2L2R3_9GAMM</name>
<dbReference type="EMBL" id="MPRL01000053">
    <property type="protein sequence ID" value="OOZ39369.1"/>
    <property type="molecule type" value="Genomic_DNA"/>
</dbReference>
<dbReference type="InterPro" id="IPR014016">
    <property type="entry name" value="UvrD-like_ATP-bd"/>
</dbReference>
<dbReference type="RefSeq" id="WP_078484269.1">
    <property type="nucleotide sequence ID" value="NZ_MPRL01000053.1"/>
</dbReference>
<keyword evidence="2 14" id="KW-0547">Nucleotide-binding</keyword>
<dbReference type="Gene3D" id="1.10.10.160">
    <property type="match status" value="1"/>
</dbReference>
<proteinExistence type="inferred from homology"/>
<feature type="domain" description="UvrD-like helicase ATP-binding" evidence="15">
    <location>
        <begin position="8"/>
        <end position="286"/>
    </location>
</feature>
<dbReference type="CDD" id="cd17932">
    <property type="entry name" value="DEXQc_UvrD"/>
    <property type="match status" value="1"/>
</dbReference>
<keyword evidence="5 14" id="KW-0347">Helicase</keyword>
<keyword evidence="4 14" id="KW-0378">Hydrolase</keyword>
<feature type="domain" description="UvrD-like helicase C-terminal" evidence="16">
    <location>
        <begin position="287"/>
        <end position="563"/>
    </location>
</feature>
<dbReference type="FunFam" id="1.10.10.160:FF:000001">
    <property type="entry name" value="ATP-dependent DNA helicase"/>
    <property type="match status" value="1"/>
</dbReference>